<feature type="region of interest" description="Disordered" evidence="1">
    <location>
        <begin position="280"/>
        <end position="307"/>
    </location>
</feature>
<evidence type="ECO:0000256" key="1">
    <source>
        <dbReference type="SAM" id="MobiDB-lite"/>
    </source>
</evidence>
<feature type="compositionally biased region" description="Basic and acidic residues" evidence="1">
    <location>
        <begin position="32"/>
        <end position="45"/>
    </location>
</feature>
<reference evidence="3" key="1">
    <citation type="submission" date="2016-11" db="UniProtKB">
        <authorList>
            <consortium name="WormBaseParasite"/>
        </authorList>
    </citation>
    <scope>IDENTIFICATION</scope>
</reference>
<evidence type="ECO:0000313" key="3">
    <source>
        <dbReference type="WBParaSite" id="L893_g13130.t1"/>
    </source>
</evidence>
<evidence type="ECO:0000313" key="2">
    <source>
        <dbReference type="Proteomes" id="UP000095287"/>
    </source>
</evidence>
<dbReference type="AlphaFoldDB" id="A0A1I7Y653"/>
<proteinExistence type="predicted"/>
<dbReference type="Proteomes" id="UP000095287">
    <property type="component" value="Unplaced"/>
</dbReference>
<name>A0A1I7Y653_9BILA</name>
<organism evidence="2 3">
    <name type="scientific">Steinernema glaseri</name>
    <dbReference type="NCBI Taxonomy" id="37863"/>
    <lineage>
        <taxon>Eukaryota</taxon>
        <taxon>Metazoa</taxon>
        <taxon>Ecdysozoa</taxon>
        <taxon>Nematoda</taxon>
        <taxon>Chromadorea</taxon>
        <taxon>Rhabditida</taxon>
        <taxon>Tylenchina</taxon>
        <taxon>Panagrolaimomorpha</taxon>
        <taxon>Strongyloidoidea</taxon>
        <taxon>Steinernematidae</taxon>
        <taxon>Steinernema</taxon>
    </lineage>
</organism>
<keyword evidence="2" id="KW-1185">Reference proteome</keyword>
<sequence length="441" mass="49858">MTEPPPSLRFHGGGIRKRLKSIGSTSSCSLESRQEDDSPDAEQRDAERRILKILAEVPYMMANDNEKTPPPKCVPVPSVQSSVAKVAQKRDLLPSASVRSRVSTSPQPNKPTFVCDVEGCEWSGRTRTAWRSHRIQKHPQMKKINRPIICSFCPDDNQVNLGNMLRYRRHLLVDHGLHKFTLQKETLPNKEVLREWMDRVQHEHSVKFVTWGSAETHRGGIRVRRYYCSMSGMVTSKNDSKKFGTFCTCTLKVSEKPDGFLLEYCLVHSGHDEQQYVEISEVSDKDQSTTPVATPTMVESPPDDLKTDPFEDVLEADIPIGYFAERNFEAPLETSTVPVYHDLKPIAGRWADEYPLATEAPYFPMEEDDDGAGELSLEARNLSERLSTVSSVMASSLPVDLHEVLITRIRELSELIDSLQIESSDRDAYSPKRRKLIGNSL</sequence>
<dbReference type="WBParaSite" id="L893_g13130.t1">
    <property type="protein sequence ID" value="L893_g13130.t1"/>
    <property type="gene ID" value="L893_g13130"/>
</dbReference>
<feature type="compositionally biased region" description="Polar residues" evidence="1">
    <location>
        <begin position="22"/>
        <end position="31"/>
    </location>
</feature>
<accession>A0A1I7Y653</accession>
<feature type="region of interest" description="Disordered" evidence="1">
    <location>
        <begin position="21"/>
        <end position="45"/>
    </location>
</feature>
<protein>
    <submittedName>
        <fullName evidence="3">C2H2-type domain-containing protein</fullName>
    </submittedName>
</protein>